<gene>
    <name evidence="1" type="ORF">VL20_4824</name>
</gene>
<accession>A0A0K1S6F4</accession>
<dbReference type="AlphaFoldDB" id="A0A0K1S6F4"/>
<evidence type="ECO:0000313" key="2">
    <source>
        <dbReference type="Proteomes" id="UP000068167"/>
    </source>
</evidence>
<sequence>MGNGEARCSHFSYQLSVISYHSDLSNIVTVITVETQHPIAKSV</sequence>
<reference evidence="1 2" key="1">
    <citation type="journal article" date="2016" name="Stand. Genomic Sci.">
        <title>Complete genome sequence and genomic characterization of Microcystis panniformis FACHB 1757 by third-generation sequencing.</title>
        <authorList>
            <person name="Zhang J.Y."/>
            <person name="Guan R."/>
            <person name="Zhang H.J."/>
            <person name="Li H."/>
            <person name="Xiao P."/>
            <person name="Yu G.L."/>
            <person name="Du L."/>
            <person name="Cao D.M."/>
            <person name="Zhu B.C."/>
            <person name="Li R.H."/>
            <person name="Lu Z.H."/>
        </authorList>
    </citation>
    <scope>NUCLEOTIDE SEQUENCE [LARGE SCALE GENOMIC DNA]</scope>
    <source>
        <strain evidence="1 2">FACHB-1757</strain>
    </source>
</reference>
<dbReference type="KEGG" id="mpk:VL20_4824"/>
<protein>
    <submittedName>
        <fullName evidence="1">Uncharacterized protein</fullName>
    </submittedName>
</protein>
<organism evidence="1 2">
    <name type="scientific">Microcystis panniformis FACHB-1757</name>
    <dbReference type="NCBI Taxonomy" id="1638788"/>
    <lineage>
        <taxon>Bacteria</taxon>
        <taxon>Bacillati</taxon>
        <taxon>Cyanobacteriota</taxon>
        <taxon>Cyanophyceae</taxon>
        <taxon>Oscillatoriophycideae</taxon>
        <taxon>Chroococcales</taxon>
        <taxon>Microcystaceae</taxon>
        <taxon>Microcystis</taxon>
    </lineage>
</organism>
<proteinExistence type="predicted"/>
<evidence type="ECO:0000313" key="1">
    <source>
        <dbReference type="EMBL" id="AKV69709.1"/>
    </source>
</evidence>
<name>A0A0K1S6F4_9CHRO</name>
<dbReference type="EMBL" id="CP011339">
    <property type="protein sequence ID" value="AKV69709.1"/>
    <property type="molecule type" value="Genomic_DNA"/>
</dbReference>
<keyword evidence="2" id="KW-1185">Reference proteome</keyword>
<dbReference type="Proteomes" id="UP000068167">
    <property type="component" value="Chromosome"/>
</dbReference>